<feature type="domain" description="C-JID" evidence="3">
    <location>
        <begin position="121"/>
        <end position="174"/>
    </location>
</feature>
<dbReference type="Gene3D" id="3.80.10.10">
    <property type="entry name" value="Ribonuclease Inhibitor"/>
    <property type="match status" value="3"/>
</dbReference>
<dbReference type="PANTHER" id="PTHR45752:SF171">
    <property type="entry name" value="TMV RESISTANCE PROTEIN N-LIKE"/>
    <property type="match status" value="1"/>
</dbReference>
<reference evidence="5 6" key="1">
    <citation type="submission" date="2024-01" db="EMBL/GenBank/DDBJ databases">
        <authorList>
            <person name="Waweru B."/>
        </authorList>
    </citation>
    <scope>NUCLEOTIDE SEQUENCE [LARGE SCALE GENOMIC DNA]</scope>
</reference>
<evidence type="ECO:0000313" key="5">
    <source>
        <dbReference type="EMBL" id="CAK7322775.1"/>
    </source>
</evidence>
<name>A0AAV1QPL7_9ROSI</name>
<evidence type="ECO:0000256" key="2">
    <source>
        <dbReference type="ARBA" id="ARBA00022737"/>
    </source>
</evidence>
<keyword evidence="6" id="KW-1185">Reference proteome</keyword>
<organism evidence="5 6">
    <name type="scientific">Dovyalis caffra</name>
    <dbReference type="NCBI Taxonomy" id="77055"/>
    <lineage>
        <taxon>Eukaryota</taxon>
        <taxon>Viridiplantae</taxon>
        <taxon>Streptophyta</taxon>
        <taxon>Embryophyta</taxon>
        <taxon>Tracheophyta</taxon>
        <taxon>Spermatophyta</taxon>
        <taxon>Magnoliopsida</taxon>
        <taxon>eudicotyledons</taxon>
        <taxon>Gunneridae</taxon>
        <taxon>Pentapetalae</taxon>
        <taxon>rosids</taxon>
        <taxon>fabids</taxon>
        <taxon>Malpighiales</taxon>
        <taxon>Salicaceae</taxon>
        <taxon>Flacourtieae</taxon>
        <taxon>Dovyalis</taxon>
    </lineage>
</organism>
<comment type="caution">
    <text evidence="5">The sequence shown here is derived from an EMBL/GenBank/DDBJ whole genome shotgun (WGS) entry which is preliminary data.</text>
</comment>
<dbReference type="PANTHER" id="PTHR45752">
    <property type="entry name" value="LEUCINE-RICH REPEAT-CONTAINING"/>
    <property type="match status" value="1"/>
</dbReference>
<dbReference type="AlphaFoldDB" id="A0AAV1QPL7"/>
<dbReference type="InterPro" id="IPR032675">
    <property type="entry name" value="LRR_dom_sf"/>
</dbReference>
<dbReference type="Pfam" id="PF23598">
    <property type="entry name" value="LRR_14"/>
    <property type="match status" value="1"/>
</dbReference>
<dbReference type="Pfam" id="PF20160">
    <property type="entry name" value="C-JID"/>
    <property type="match status" value="1"/>
</dbReference>
<dbReference type="InterPro" id="IPR050715">
    <property type="entry name" value="LRR-SigEffector_domain"/>
</dbReference>
<accession>A0AAV1QPL7</accession>
<evidence type="ECO:0000256" key="1">
    <source>
        <dbReference type="ARBA" id="ARBA00022614"/>
    </source>
</evidence>
<evidence type="ECO:0000259" key="3">
    <source>
        <dbReference type="Pfam" id="PF20160"/>
    </source>
</evidence>
<dbReference type="SUPFAM" id="SSF52058">
    <property type="entry name" value="L domain-like"/>
    <property type="match status" value="1"/>
</dbReference>
<gene>
    <name evidence="5" type="ORF">DCAF_LOCUS386</name>
</gene>
<dbReference type="InterPro" id="IPR045344">
    <property type="entry name" value="C-JID"/>
</dbReference>
<keyword evidence="1" id="KW-0433">Leucine-rich repeat</keyword>
<keyword evidence="2" id="KW-0677">Repeat</keyword>
<evidence type="ECO:0000313" key="6">
    <source>
        <dbReference type="Proteomes" id="UP001314170"/>
    </source>
</evidence>
<dbReference type="Proteomes" id="UP001314170">
    <property type="component" value="Unassembled WGS sequence"/>
</dbReference>
<protein>
    <submittedName>
        <fullName evidence="5">Uncharacterized protein</fullName>
    </submittedName>
</protein>
<evidence type="ECO:0000259" key="4">
    <source>
        <dbReference type="Pfam" id="PF23598"/>
    </source>
</evidence>
<dbReference type="EMBL" id="CAWUPB010000027">
    <property type="protein sequence ID" value="CAK7322775.1"/>
    <property type="molecule type" value="Genomic_DNA"/>
</dbReference>
<feature type="domain" description="Disease resistance R13L4/SHOC-2-like LRR" evidence="4">
    <location>
        <begin position="511"/>
        <end position="604"/>
    </location>
</feature>
<sequence>MLLEFQEASTGFSQSFIYHDCSNITKFPEISGNLNTLIFDWEFYRRDGTLIKELQELPPSLNSLAANGCESLEIISTSTLGDSGRQLSCANCFKLDQKALMADMQLKIQFGNIRNSFQMVLPGSEIPEWFCDHSMGSSTTIQFPSNPLKLKAIALCFVFDCSYTPFHPSFCWQAKIKNGEHNDVICRKRYPWIYFEAMPSKYSGHEVTVEFHIGELGDMAISKGKGLSPDEIAATYSIPVKGPGWEVVIPTASGGMLSTLNSYIVGEESENPRKRSRLVDPDDIYQVLKKRKKAKAVKGICLDMPEAMEMQLESDAFAGMPSLEFLIIKGKTSKVELPHCGLEYLPNRLRYFRWDQVEKLWSGQQNLVNLREINISDSVCLTELPDLSKASQLQYVLLDYCDSLTQVPSYFQCFENLEVLRLDYCDNLQCFPRRIDSNNFKVLSLACCSNIKKSPQISAKIVHLDLSRTAIEELQQSFSVDLQQSFDDGTIELDLSGCSNITKFPEISGNLTRLTLDGTSIEEVPSSIQFLTNLERLLMRNCKKLSRLPSSICKLKSLEYLIISGCSKLESFPEIMEPLESLITLDLSETAIRDLKSLGNLRRLALDGTSIEEVPSSMQFLTNLERLLMRNCKKLSRLPSSIYGTLIKELPELPPSLKSLAANGCESLEIISTSTLGDSGRQLSFANCFKLDQKALMADMQLKIQETLGVVTGKGYRKEGKGVGSILYLMKIQINPTFEDE</sequence>
<dbReference type="InterPro" id="IPR055414">
    <property type="entry name" value="LRR_R13L4/SHOC2-like"/>
</dbReference>
<proteinExistence type="predicted"/>